<dbReference type="InterPro" id="IPR001173">
    <property type="entry name" value="Glyco_trans_2-like"/>
</dbReference>
<evidence type="ECO:0000256" key="2">
    <source>
        <dbReference type="ARBA" id="ARBA00022676"/>
    </source>
</evidence>
<organism evidence="6 7">
    <name type="scientific">Geotalea daltonii (strain DSM 22248 / JCM 15807 / FRC-32)</name>
    <name type="common">Geobacter daltonii</name>
    <dbReference type="NCBI Taxonomy" id="316067"/>
    <lineage>
        <taxon>Bacteria</taxon>
        <taxon>Pseudomonadati</taxon>
        <taxon>Thermodesulfobacteriota</taxon>
        <taxon>Desulfuromonadia</taxon>
        <taxon>Geobacterales</taxon>
        <taxon>Geobacteraceae</taxon>
        <taxon>Geotalea</taxon>
    </lineage>
</organism>
<dbReference type="OrthoDB" id="9802632at2"/>
<dbReference type="PANTHER" id="PTHR43630">
    <property type="entry name" value="POLY-BETA-1,6-N-ACETYL-D-GLUCOSAMINE SYNTHASE"/>
    <property type="match status" value="1"/>
</dbReference>
<dbReference type="STRING" id="316067.Geob_2967"/>
<dbReference type="EMBL" id="CP001390">
    <property type="protein sequence ID" value="ACM21310.1"/>
    <property type="molecule type" value="Genomic_DNA"/>
</dbReference>
<protein>
    <submittedName>
        <fullName evidence="6">Glycosyltransferase, CESA-like subfamily</fullName>
    </submittedName>
</protein>
<dbReference type="InterPro" id="IPR029044">
    <property type="entry name" value="Nucleotide-diphossugar_trans"/>
</dbReference>
<evidence type="ECO:0000313" key="6">
    <source>
        <dbReference type="EMBL" id="ACM21310.1"/>
    </source>
</evidence>
<dbReference type="KEGG" id="geo:Geob_2967"/>
<keyword evidence="4" id="KW-0472">Membrane</keyword>
<evidence type="ECO:0000256" key="3">
    <source>
        <dbReference type="ARBA" id="ARBA00022679"/>
    </source>
</evidence>
<dbReference type="Proteomes" id="UP000007721">
    <property type="component" value="Chromosome"/>
</dbReference>
<dbReference type="GO" id="GO:0016757">
    <property type="term" value="F:glycosyltransferase activity"/>
    <property type="evidence" value="ECO:0007669"/>
    <property type="project" value="UniProtKB-KW"/>
</dbReference>
<feature type="domain" description="Glycosyltransferase 2-like" evidence="5">
    <location>
        <begin position="47"/>
        <end position="211"/>
    </location>
</feature>
<dbReference type="HOGENOM" id="CLU_046109_0_0_7"/>
<dbReference type="Pfam" id="PF00535">
    <property type="entry name" value="Glycos_transf_2"/>
    <property type="match status" value="1"/>
</dbReference>
<name>B9M2W4_GEODF</name>
<sequence length="380" mass="43314">MEILAFLFWVLIILIFYPYVIYPGMLYLLGLVRNRKVAAGSGKPPVTIIIPAFNEEAVIGKKLQNTLMLHYPRELLQIIVISDASTDGTDEIAGSFAKEGVKLLRNETRKGKTYGLNCACDLARGEVLVFTDADSMFHKEMLNLLVRNFADKEIGLVTGSTRYLSKAGDGSMVATMGKYTLFERWIKEQESRIGSCIGADGAIFAMRREYYRPLDEKDINDFVIPLNVVRQGKRVVLDKDVHCLEEHADDEGMEFSRQIRITNRTIRALISNRDMLNPFRHGFFAWMLWSHKMLRFLLPWFAILLYGVIVFLALAGSLFHQVLFFLIAAFVAFFLFIKPGGSAILALMRSFVQMNEACLLAWLKIFRKKTIVVWDKSNNP</sequence>
<evidence type="ECO:0000259" key="5">
    <source>
        <dbReference type="Pfam" id="PF00535"/>
    </source>
</evidence>
<keyword evidence="4" id="KW-0812">Transmembrane</keyword>
<keyword evidence="3 6" id="KW-0808">Transferase</keyword>
<evidence type="ECO:0000313" key="7">
    <source>
        <dbReference type="Proteomes" id="UP000007721"/>
    </source>
</evidence>
<keyword evidence="7" id="KW-1185">Reference proteome</keyword>
<reference evidence="6 7" key="1">
    <citation type="submission" date="2009-01" db="EMBL/GenBank/DDBJ databases">
        <title>Complete sequence of Geobacter sp. FRC-32.</title>
        <authorList>
            <consortium name="US DOE Joint Genome Institute"/>
            <person name="Lucas S."/>
            <person name="Copeland A."/>
            <person name="Lapidus A."/>
            <person name="Glavina del Rio T."/>
            <person name="Dalin E."/>
            <person name="Tice H."/>
            <person name="Bruce D."/>
            <person name="Goodwin L."/>
            <person name="Pitluck S."/>
            <person name="Saunders E."/>
            <person name="Brettin T."/>
            <person name="Detter J.C."/>
            <person name="Han C."/>
            <person name="Larimer F."/>
            <person name="Land M."/>
            <person name="Hauser L."/>
            <person name="Kyrpides N."/>
            <person name="Ovchinnikova G."/>
            <person name="Kostka J."/>
            <person name="Richardson P."/>
        </authorList>
    </citation>
    <scope>NUCLEOTIDE SEQUENCE [LARGE SCALE GENOMIC DNA]</scope>
    <source>
        <strain evidence="7">DSM 22248 / JCM 15807 / FRC-32</strain>
    </source>
</reference>
<keyword evidence="4" id="KW-1133">Transmembrane helix</keyword>
<dbReference type="CAZy" id="GT2">
    <property type="family name" value="Glycosyltransferase Family 2"/>
</dbReference>
<accession>B9M2W4</accession>
<gene>
    <name evidence="6" type="ordered locus">Geob_2967</name>
</gene>
<feature type="transmembrane region" description="Helical" evidence="4">
    <location>
        <begin position="322"/>
        <end position="347"/>
    </location>
</feature>
<dbReference type="SUPFAM" id="SSF53448">
    <property type="entry name" value="Nucleotide-diphospho-sugar transferases"/>
    <property type="match status" value="1"/>
</dbReference>
<feature type="transmembrane region" description="Helical" evidence="4">
    <location>
        <begin position="6"/>
        <end position="29"/>
    </location>
</feature>
<feature type="transmembrane region" description="Helical" evidence="4">
    <location>
        <begin position="296"/>
        <end position="316"/>
    </location>
</feature>
<evidence type="ECO:0000256" key="4">
    <source>
        <dbReference type="SAM" id="Phobius"/>
    </source>
</evidence>
<dbReference type="eggNOG" id="COG1215">
    <property type="taxonomic scope" value="Bacteria"/>
</dbReference>
<dbReference type="CDD" id="cd06439">
    <property type="entry name" value="CESA_like_1"/>
    <property type="match status" value="1"/>
</dbReference>
<comment type="similarity">
    <text evidence="1">Belongs to the glycosyltransferase 2 family.</text>
</comment>
<dbReference type="AlphaFoldDB" id="B9M2W4"/>
<dbReference type="Gene3D" id="3.90.550.10">
    <property type="entry name" value="Spore Coat Polysaccharide Biosynthesis Protein SpsA, Chain A"/>
    <property type="match status" value="1"/>
</dbReference>
<evidence type="ECO:0000256" key="1">
    <source>
        <dbReference type="ARBA" id="ARBA00006739"/>
    </source>
</evidence>
<keyword evidence="2" id="KW-0328">Glycosyltransferase</keyword>
<dbReference type="RefSeq" id="WP_012648038.1">
    <property type="nucleotide sequence ID" value="NC_011979.1"/>
</dbReference>
<proteinExistence type="inferred from homology"/>
<dbReference type="PANTHER" id="PTHR43630:SF1">
    <property type="entry name" value="POLY-BETA-1,6-N-ACETYL-D-GLUCOSAMINE SYNTHASE"/>
    <property type="match status" value="1"/>
</dbReference>